<proteinExistence type="predicted"/>
<name>D6X2Q7_TRICA</name>
<dbReference type="InParanoid" id="D6X2Q7"/>
<dbReference type="AlphaFoldDB" id="D6X2Q7"/>
<evidence type="ECO:0000313" key="2">
    <source>
        <dbReference type="Proteomes" id="UP000007266"/>
    </source>
</evidence>
<sequence>METRVTRRFYLKVRSKRDGFVRGKKDETFVTVKYEECHRAESLLTDRKVAKSRLHKFTTE</sequence>
<evidence type="ECO:0000313" key="1">
    <source>
        <dbReference type="EMBL" id="EFA09837.1"/>
    </source>
</evidence>
<reference evidence="1 2" key="2">
    <citation type="journal article" date="2010" name="Nucleic Acids Res.">
        <title>BeetleBase in 2010: revisions to provide comprehensive genomic information for Tribolium castaneum.</title>
        <authorList>
            <person name="Kim H.S."/>
            <person name="Murphy T."/>
            <person name="Xia J."/>
            <person name="Caragea D."/>
            <person name="Park Y."/>
            <person name="Beeman R.W."/>
            <person name="Lorenzen M.D."/>
            <person name="Butcher S."/>
            <person name="Manak J.R."/>
            <person name="Brown S.J."/>
        </authorList>
    </citation>
    <scope>GENOME REANNOTATION</scope>
    <source>
        <strain evidence="1 2">Georgia GA2</strain>
    </source>
</reference>
<keyword evidence="2" id="KW-1185">Reference proteome</keyword>
<dbReference type="HOGENOM" id="CLU_2944691_0_0_1"/>
<dbReference type="Proteomes" id="UP000007266">
    <property type="component" value="Linkage group 9"/>
</dbReference>
<protein>
    <submittedName>
        <fullName evidence="1">Uncharacterized protein</fullName>
    </submittedName>
</protein>
<reference evidence="1 2" key="1">
    <citation type="journal article" date="2008" name="Nature">
        <title>The genome of the model beetle and pest Tribolium castaneum.</title>
        <authorList>
            <consortium name="Tribolium Genome Sequencing Consortium"/>
            <person name="Richards S."/>
            <person name="Gibbs R.A."/>
            <person name="Weinstock G.M."/>
            <person name="Brown S.J."/>
            <person name="Denell R."/>
            <person name="Beeman R.W."/>
            <person name="Gibbs R."/>
            <person name="Beeman R.W."/>
            <person name="Brown S.J."/>
            <person name="Bucher G."/>
            <person name="Friedrich M."/>
            <person name="Grimmelikhuijzen C.J."/>
            <person name="Klingler M."/>
            <person name="Lorenzen M."/>
            <person name="Richards S."/>
            <person name="Roth S."/>
            <person name="Schroder R."/>
            <person name="Tautz D."/>
            <person name="Zdobnov E.M."/>
            <person name="Muzny D."/>
            <person name="Gibbs R.A."/>
            <person name="Weinstock G.M."/>
            <person name="Attaway T."/>
            <person name="Bell S."/>
            <person name="Buhay C.J."/>
            <person name="Chandrabose M.N."/>
            <person name="Chavez D."/>
            <person name="Clerk-Blankenburg K.P."/>
            <person name="Cree A."/>
            <person name="Dao M."/>
            <person name="Davis C."/>
            <person name="Chacko J."/>
            <person name="Dinh H."/>
            <person name="Dugan-Rocha S."/>
            <person name="Fowler G."/>
            <person name="Garner T.T."/>
            <person name="Garnes J."/>
            <person name="Gnirke A."/>
            <person name="Hawes A."/>
            <person name="Hernandez J."/>
            <person name="Hines S."/>
            <person name="Holder M."/>
            <person name="Hume J."/>
            <person name="Jhangiani S.N."/>
            <person name="Joshi V."/>
            <person name="Khan Z.M."/>
            <person name="Jackson L."/>
            <person name="Kovar C."/>
            <person name="Kowis A."/>
            <person name="Lee S."/>
            <person name="Lewis L.R."/>
            <person name="Margolis J."/>
            <person name="Morgan M."/>
            <person name="Nazareth L.V."/>
            <person name="Nguyen N."/>
            <person name="Okwuonu G."/>
            <person name="Parker D."/>
            <person name="Richards S."/>
            <person name="Ruiz S.J."/>
            <person name="Santibanez J."/>
            <person name="Savard J."/>
            <person name="Scherer S.E."/>
            <person name="Schneider B."/>
            <person name="Sodergren E."/>
            <person name="Tautz D."/>
            <person name="Vattahil S."/>
            <person name="Villasana D."/>
            <person name="White C.S."/>
            <person name="Wright R."/>
            <person name="Park Y."/>
            <person name="Beeman R.W."/>
            <person name="Lord J."/>
            <person name="Oppert B."/>
            <person name="Lorenzen M."/>
            <person name="Brown S."/>
            <person name="Wang L."/>
            <person name="Savard J."/>
            <person name="Tautz D."/>
            <person name="Richards S."/>
            <person name="Weinstock G."/>
            <person name="Gibbs R.A."/>
            <person name="Liu Y."/>
            <person name="Worley K."/>
            <person name="Weinstock G."/>
            <person name="Elsik C.G."/>
            <person name="Reese J.T."/>
            <person name="Elhaik E."/>
            <person name="Landan G."/>
            <person name="Graur D."/>
            <person name="Arensburger P."/>
            <person name="Atkinson P."/>
            <person name="Beeman R.W."/>
            <person name="Beidler J."/>
            <person name="Brown S.J."/>
            <person name="Demuth J.P."/>
            <person name="Drury D.W."/>
            <person name="Du Y.Z."/>
            <person name="Fujiwara H."/>
            <person name="Lorenzen M."/>
            <person name="Maselli V."/>
            <person name="Osanai M."/>
            <person name="Park Y."/>
            <person name="Robertson H.M."/>
            <person name="Tu Z."/>
            <person name="Wang J.J."/>
            <person name="Wang S."/>
            <person name="Richards S."/>
            <person name="Song H."/>
            <person name="Zhang L."/>
            <person name="Sodergren E."/>
            <person name="Werner D."/>
            <person name="Stanke M."/>
            <person name="Morgenstern B."/>
            <person name="Solovyev V."/>
            <person name="Kosarev P."/>
            <person name="Brown G."/>
            <person name="Chen H.C."/>
            <person name="Ermolaeva O."/>
            <person name="Hlavina W."/>
            <person name="Kapustin Y."/>
            <person name="Kiryutin B."/>
            <person name="Kitts P."/>
            <person name="Maglott D."/>
            <person name="Pruitt K."/>
            <person name="Sapojnikov V."/>
            <person name="Souvorov A."/>
            <person name="Mackey A.J."/>
            <person name="Waterhouse R.M."/>
            <person name="Wyder S."/>
            <person name="Zdobnov E.M."/>
            <person name="Zdobnov E.M."/>
            <person name="Wyder S."/>
            <person name="Kriventseva E.V."/>
            <person name="Kadowaki T."/>
            <person name="Bork P."/>
            <person name="Aranda M."/>
            <person name="Bao R."/>
            <person name="Beermann A."/>
            <person name="Berns N."/>
            <person name="Bolognesi R."/>
            <person name="Bonneton F."/>
            <person name="Bopp D."/>
            <person name="Brown S.J."/>
            <person name="Bucher G."/>
            <person name="Butts T."/>
            <person name="Chaumot A."/>
            <person name="Denell R.E."/>
            <person name="Ferrier D.E."/>
            <person name="Friedrich M."/>
            <person name="Gordon C.M."/>
            <person name="Jindra M."/>
            <person name="Klingler M."/>
            <person name="Lan Q."/>
            <person name="Lattorff H.M."/>
            <person name="Laudet V."/>
            <person name="von Levetsow C."/>
            <person name="Liu Z."/>
            <person name="Lutz R."/>
            <person name="Lynch J.A."/>
            <person name="da Fonseca R.N."/>
            <person name="Posnien N."/>
            <person name="Reuter R."/>
            <person name="Roth S."/>
            <person name="Savard J."/>
            <person name="Schinko J.B."/>
            <person name="Schmitt C."/>
            <person name="Schoppmeier M."/>
            <person name="Schroder R."/>
            <person name="Shippy T.D."/>
            <person name="Simonnet F."/>
            <person name="Marques-Souza H."/>
            <person name="Tautz D."/>
            <person name="Tomoyasu Y."/>
            <person name="Trauner J."/>
            <person name="Van der Zee M."/>
            <person name="Vervoort M."/>
            <person name="Wittkopp N."/>
            <person name="Wimmer E.A."/>
            <person name="Yang X."/>
            <person name="Jones A.K."/>
            <person name="Sattelle D.B."/>
            <person name="Ebert P.R."/>
            <person name="Nelson D."/>
            <person name="Scott J.G."/>
            <person name="Beeman R.W."/>
            <person name="Muthukrishnan S."/>
            <person name="Kramer K.J."/>
            <person name="Arakane Y."/>
            <person name="Beeman R.W."/>
            <person name="Zhu Q."/>
            <person name="Hogenkamp D."/>
            <person name="Dixit R."/>
            <person name="Oppert B."/>
            <person name="Jiang H."/>
            <person name="Zou Z."/>
            <person name="Marshall J."/>
            <person name="Elpidina E."/>
            <person name="Vinokurov K."/>
            <person name="Oppert C."/>
            <person name="Zou Z."/>
            <person name="Evans J."/>
            <person name="Lu Z."/>
            <person name="Zhao P."/>
            <person name="Sumathipala N."/>
            <person name="Altincicek B."/>
            <person name="Vilcinskas A."/>
            <person name="Williams M."/>
            <person name="Hultmark D."/>
            <person name="Hetru C."/>
            <person name="Jiang H."/>
            <person name="Grimmelikhuijzen C.J."/>
            <person name="Hauser F."/>
            <person name="Cazzamali G."/>
            <person name="Williamson M."/>
            <person name="Park Y."/>
            <person name="Li B."/>
            <person name="Tanaka Y."/>
            <person name="Predel R."/>
            <person name="Neupert S."/>
            <person name="Schachtner J."/>
            <person name="Verleyen P."/>
            <person name="Raible F."/>
            <person name="Bork P."/>
            <person name="Friedrich M."/>
            <person name="Walden K.K."/>
            <person name="Robertson H.M."/>
            <person name="Angeli S."/>
            <person name="Foret S."/>
            <person name="Bucher G."/>
            <person name="Schuetz S."/>
            <person name="Maleszka R."/>
            <person name="Wimmer E.A."/>
            <person name="Beeman R.W."/>
            <person name="Lorenzen M."/>
            <person name="Tomoyasu Y."/>
            <person name="Miller S.C."/>
            <person name="Grossmann D."/>
            <person name="Bucher G."/>
        </authorList>
    </citation>
    <scope>NUCLEOTIDE SEQUENCE [LARGE SCALE GENOMIC DNA]</scope>
    <source>
        <strain evidence="1 2">Georgia GA2</strain>
    </source>
</reference>
<dbReference type="EMBL" id="KQ971372">
    <property type="protein sequence ID" value="EFA09837.1"/>
    <property type="molecule type" value="Genomic_DNA"/>
</dbReference>
<organism evidence="1 2">
    <name type="scientific">Tribolium castaneum</name>
    <name type="common">Red flour beetle</name>
    <dbReference type="NCBI Taxonomy" id="7070"/>
    <lineage>
        <taxon>Eukaryota</taxon>
        <taxon>Metazoa</taxon>
        <taxon>Ecdysozoa</taxon>
        <taxon>Arthropoda</taxon>
        <taxon>Hexapoda</taxon>
        <taxon>Insecta</taxon>
        <taxon>Pterygota</taxon>
        <taxon>Neoptera</taxon>
        <taxon>Endopterygota</taxon>
        <taxon>Coleoptera</taxon>
        <taxon>Polyphaga</taxon>
        <taxon>Cucujiformia</taxon>
        <taxon>Tenebrionidae</taxon>
        <taxon>Tenebrionidae incertae sedis</taxon>
        <taxon>Tribolium</taxon>
    </lineage>
</organism>
<accession>D6X2Q7</accession>
<gene>
    <name evidence="1" type="primary">GLEAN_11984</name>
    <name evidence="1" type="ORF">TcasGA2_TC011984</name>
</gene>